<feature type="transmembrane region" description="Helical" evidence="1">
    <location>
        <begin position="12"/>
        <end position="34"/>
    </location>
</feature>
<dbReference type="EMBL" id="QTUJ01000002">
    <property type="protein sequence ID" value="REF69665.1"/>
    <property type="molecule type" value="Genomic_DNA"/>
</dbReference>
<evidence type="ECO:0000313" key="2">
    <source>
        <dbReference type="EMBL" id="REF69665.1"/>
    </source>
</evidence>
<evidence type="ECO:0000313" key="3">
    <source>
        <dbReference type="Proteomes" id="UP000256941"/>
    </source>
</evidence>
<evidence type="ECO:0000256" key="1">
    <source>
        <dbReference type="SAM" id="Phobius"/>
    </source>
</evidence>
<keyword evidence="1" id="KW-0472">Membrane</keyword>
<proteinExistence type="predicted"/>
<gene>
    <name evidence="2" type="ORF">BDD41_2375</name>
</gene>
<dbReference type="AlphaFoldDB" id="A0A3D9XGN5"/>
<accession>A0A3D9XGN5</accession>
<keyword evidence="1" id="KW-0812">Transmembrane</keyword>
<protein>
    <submittedName>
        <fullName evidence="2">Uncharacterized protein</fullName>
    </submittedName>
</protein>
<comment type="caution">
    <text evidence="2">The sequence shown here is derived from an EMBL/GenBank/DDBJ whole genome shotgun (WGS) entry which is preliminary data.</text>
</comment>
<dbReference type="Proteomes" id="UP000256941">
    <property type="component" value="Unassembled WGS sequence"/>
</dbReference>
<reference evidence="2 3" key="1">
    <citation type="submission" date="2018-08" db="EMBL/GenBank/DDBJ databases">
        <title>Genomic Encyclopedia of Archaeal and Bacterial Type Strains, Phase II (KMG-II): from individual species to whole genera.</title>
        <authorList>
            <person name="Goeker M."/>
        </authorList>
    </citation>
    <scope>NUCLEOTIDE SEQUENCE [LARGE SCALE GENOMIC DNA]</scope>
    <source>
        <strain evidence="2 3">DSM 17099</strain>
    </source>
</reference>
<keyword evidence="1" id="KW-1133">Transmembrane helix</keyword>
<sequence>MGGEVVHGPYEAALAASLVTGLAVGAAFAAAAVITAQAMGVPRYAL</sequence>
<name>A0A3D9XGN5_PARVE</name>
<organism evidence="2 3">
    <name type="scientific">Paracoccus versutus</name>
    <name type="common">Thiobacillus versutus</name>
    <dbReference type="NCBI Taxonomy" id="34007"/>
    <lineage>
        <taxon>Bacteria</taxon>
        <taxon>Pseudomonadati</taxon>
        <taxon>Pseudomonadota</taxon>
        <taxon>Alphaproteobacteria</taxon>
        <taxon>Rhodobacterales</taxon>
        <taxon>Paracoccaceae</taxon>
        <taxon>Paracoccus</taxon>
    </lineage>
</organism>